<evidence type="ECO:0000256" key="1">
    <source>
        <dbReference type="SAM" id="MobiDB-lite"/>
    </source>
</evidence>
<dbReference type="CDD" id="cd06661">
    <property type="entry name" value="GGCT_like"/>
    <property type="match status" value="1"/>
</dbReference>
<reference evidence="2" key="1">
    <citation type="journal article" date="2021" name="Sci. Rep.">
        <title>Diploid genomic architecture of Nitzschia inconspicua, an elite biomass production diatom.</title>
        <authorList>
            <person name="Oliver A."/>
            <person name="Podell S."/>
            <person name="Pinowska A."/>
            <person name="Traller J.C."/>
            <person name="Smith S.R."/>
            <person name="McClure R."/>
            <person name="Beliaev A."/>
            <person name="Bohutskyi P."/>
            <person name="Hill E.A."/>
            <person name="Rabines A."/>
            <person name="Zheng H."/>
            <person name="Allen L.Z."/>
            <person name="Kuo A."/>
            <person name="Grigoriev I.V."/>
            <person name="Allen A.E."/>
            <person name="Hazlebeck D."/>
            <person name="Allen E.E."/>
        </authorList>
    </citation>
    <scope>NUCLEOTIDE SEQUENCE</scope>
    <source>
        <strain evidence="2">Hildebrandi</strain>
    </source>
</reference>
<comment type="caution">
    <text evidence="2">The sequence shown here is derived from an EMBL/GenBank/DDBJ whole genome shotgun (WGS) entry which is preliminary data.</text>
</comment>
<protein>
    <recommendedName>
        <fullName evidence="4">Gamma-glutamylcyclotransferase AIG2-like domain-containing protein</fullName>
    </recommendedName>
</protein>
<proteinExistence type="predicted"/>
<dbReference type="AlphaFoldDB" id="A0A9K3PTL1"/>
<keyword evidence="3" id="KW-1185">Reference proteome</keyword>
<feature type="compositionally biased region" description="Acidic residues" evidence="1">
    <location>
        <begin position="222"/>
        <end position="239"/>
    </location>
</feature>
<accession>A0A9K3PTL1</accession>
<sequence>MSPIVQHYVFGYGSLICAQSRAISAPTLATRTALPVRIHNVVRTWNKRSPKTGATYLGVQVTANPSKPAFVTSNKKNKKEGCVGVLIPMDASSAENTLEELEALDEREVGYDRKFVPLEWIDRVDDLLDNKNQEEDLYKGTFLDNNPAINTTNSAVWMYVPQVSQPATMEYPIPQSYVDVCLRGCLSISESFMQEFITSTVGWNPQELVDLEKASQQPIEYEYEEDEENNDDDDDDDNTMSESSSSYTPSMIRGSHTRSNSEFSSFSSVMDWDDDIENDDTDNKQKQQQKGNQPIILSPDAWINDRKDPVYMRADRAFSLENATVIDDLIVAAMTKNANHNIMNNNTKNDSIPTHKKTGLWNKLRVSRGKKELHTIRRRRNQDGIKSQ</sequence>
<dbReference type="Proteomes" id="UP000693970">
    <property type="component" value="Unassembled WGS sequence"/>
</dbReference>
<evidence type="ECO:0008006" key="4">
    <source>
        <dbReference type="Google" id="ProtNLM"/>
    </source>
</evidence>
<dbReference type="InterPro" id="IPR013024">
    <property type="entry name" value="GGCT-like"/>
</dbReference>
<evidence type="ECO:0000313" key="2">
    <source>
        <dbReference type="EMBL" id="KAG7359275.1"/>
    </source>
</evidence>
<feature type="compositionally biased region" description="Acidic residues" evidence="1">
    <location>
        <begin position="271"/>
        <end position="280"/>
    </location>
</feature>
<evidence type="ECO:0000313" key="3">
    <source>
        <dbReference type="Proteomes" id="UP000693970"/>
    </source>
</evidence>
<organism evidence="2 3">
    <name type="scientific">Nitzschia inconspicua</name>
    <dbReference type="NCBI Taxonomy" id="303405"/>
    <lineage>
        <taxon>Eukaryota</taxon>
        <taxon>Sar</taxon>
        <taxon>Stramenopiles</taxon>
        <taxon>Ochrophyta</taxon>
        <taxon>Bacillariophyta</taxon>
        <taxon>Bacillariophyceae</taxon>
        <taxon>Bacillariophycidae</taxon>
        <taxon>Bacillariales</taxon>
        <taxon>Bacillariaceae</taxon>
        <taxon>Nitzschia</taxon>
    </lineage>
</organism>
<dbReference type="EMBL" id="JAGRRH010000014">
    <property type="protein sequence ID" value="KAG7359275.1"/>
    <property type="molecule type" value="Genomic_DNA"/>
</dbReference>
<name>A0A9K3PTL1_9STRA</name>
<gene>
    <name evidence="2" type="ORF">IV203_015864</name>
</gene>
<reference evidence="2" key="2">
    <citation type="submission" date="2021-04" db="EMBL/GenBank/DDBJ databases">
        <authorList>
            <person name="Podell S."/>
        </authorList>
    </citation>
    <scope>NUCLEOTIDE SEQUENCE</scope>
    <source>
        <strain evidence="2">Hildebrandi</strain>
    </source>
</reference>
<feature type="region of interest" description="Disordered" evidence="1">
    <location>
        <begin position="222"/>
        <end position="297"/>
    </location>
</feature>
<dbReference type="OrthoDB" id="6161812at2759"/>